<name>A0ABQ2XJK7_9BURK</name>
<reference evidence="2" key="1">
    <citation type="journal article" date="2019" name="Int. J. Syst. Evol. Microbiol.">
        <title>The Global Catalogue of Microorganisms (GCM) 10K type strain sequencing project: providing services to taxonomists for standard genome sequencing and annotation.</title>
        <authorList>
            <consortium name="The Broad Institute Genomics Platform"/>
            <consortium name="The Broad Institute Genome Sequencing Center for Infectious Disease"/>
            <person name="Wu L."/>
            <person name="Ma J."/>
        </authorList>
    </citation>
    <scope>NUCLEOTIDE SEQUENCE [LARGE SCALE GENOMIC DNA]</scope>
    <source>
        <strain evidence="2">KCTC 23916</strain>
    </source>
</reference>
<keyword evidence="2" id="KW-1185">Reference proteome</keyword>
<dbReference type="Proteomes" id="UP000620127">
    <property type="component" value="Unassembled WGS sequence"/>
</dbReference>
<sequence>MLRSLINPDNDQAKYKQILGANKHKQTSAPTLQVKFYVNQRLNWIVDCAVDKIQIRDSKILNSSMNKQE</sequence>
<dbReference type="EMBL" id="BMYT01000005">
    <property type="protein sequence ID" value="GGX20938.1"/>
    <property type="molecule type" value="Genomic_DNA"/>
</dbReference>
<evidence type="ECO:0000313" key="2">
    <source>
        <dbReference type="Proteomes" id="UP000620127"/>
    </source>
</evidence>
<proteinExistence type="predicted"/>
<gene>
    <name evidence="1" type="ORF">GCM10011282_28840</name>
</gene>
<comment type="caution">
    <text evidence="1">The sequence shown here is derived from an EMBL/GenBank/DDBJ whole genome shotgun (WGS) entry which is preliminary data.</text>
</comment>
<protein>
    <submittedName>
        <fullName evidence="1">Uncharacterized protein</fullName>
    </submittedName>
</protein>
<accession>A0ABQ2XJK7</accession>
<organism evidence="1 2">
    <name type="scientific">Undibacterium macrobrachii</name>
    <dbReference type="NCBI Taxonomy" id="1119058"/>
    <lineage>
        <taxon>Bacteria</taxon>
        <taxon>Pseudomonadati</taxon>
        <taxon>Pseudomonadota</taxon>
        <taxon>Betaproteobacteria</taxon>
        <taxon>Burkholderiales</taxon>
        <taxon>Oxalobacteraceae</taxon>
        <taxon>Undibacterium</taxon>
    </lineage>
</organism>
<evidence type="ECO:0000313" key="1">
    <source>
        <dbReference type="EMBL" id="GGX20938.1"/>
    </source>
</evidence>